<comment type="caution">
    <text evidence="1">The sequence shown here is derived from an EMBL/GenBank/DDBJ whole genome shotgun (WGS) entry which is preliminary data.</text>
</comment>
<accession>A0A9Q3K7B0</accession>
<dbReference type="EMBL" id="AVOT02096612">
    <property type="protein sequence ID" value="MBW0575607.1"/>
    <property type="molecule type" value="Genomic_DNA"/>
</dbReference>
<reference evidence="1" key="1">
    <citation type="submission" date="2021-03" db="EMBL/GenBank/DDBJ databases">
        <title>Draft genome sequence of rust myrtle Austropuccinia psidii MF-1, a brazilian biotype.</title>
        <authorList>
            <person name="Quecine M.C."/>
            <person name="Pachon D.M.R."/>
            <person name="Bonatelli M.L."/>
            <person name="Correr F.H."/>
            <person name="Franceschini L.M."/>
            <person name="Leite T.F."/>
            <person name="Margarido G.R.A."/>
            <person name="Almeida C.A."/>
            <person name="Ferrarezi J.A."/>
            <person name="Labate C.A."/>
        </authorList>
    </citation>
    <scope>NUCLEOTIDE SEQUENCE</scope>
    <source>
        <strain evidence="1">MF-1</strain>
    </source>
</reference>
<protein>
    <submittedName>
        <fullName evidence="1">Uncharacterized protein</fullName>
    </submittedName>
</protein>
<organism evidence="1 2">
    <name type="scientific">Austropuccinia psidii MF-1</name>
    <dbReference type="NCBI Taxonomy" id="1389203"/>
    <lineage>
        <taxon>Eukaryota</taxon>
        <taxon>Fungi</taxon>
        <taxon>Dikarya</taxon>
        <taxon>Basidiomycota</taxon>
        <taxon>Pucciniomycotina</taxon>
        <taxon>Pucciniomycetes</taxon>
        <taxon>Pucciniales</taxon>
        <taxon>Sphaerophragmiaceae</taxon>
        <taxon>Austropuccinia</taxon>
    </lineage>
</organism>
<dbReference type="Proteomes" id="UP000765509">
    <property type="component" value="Unassembled WGS sequence"/>
</dbReference>
<keyword evidence="2" id="KW-1185">Reference proteome</keyword>
<evidence type="ECO:0000313" key="1">
    <source>
        <dbReference type="EMBL" id="MBW0575607.1"/>
    </source>
</evidence>
<dbReference type="AlphaFoldDB" id="A0A9Q3K7B0"/>
<gene>
    <name evidence="1" type="ORF">O181_115322</name>
</gene>
<name>A0A9Q3K7B0_9BASI</name>
<evidence type="ECO:0000313" key="2">
    <source>
        <dbReference type="Proteomes" id="UP000765509"/>
    </source>
</evidence>
<proteinExistence type="predicted"/>
<sequence>MDQCWGPLPVGGRPIYSSSEVPISTINNEGVMKQINRIADSPPDPDAEGSDEIESEEVEVVPISSGHPVNSSSSHLPAKRLQSHIIQNTPRSLQPTLATVELLLVWD</sequence>